<dbReference type="GO" id="GO:0016787">
    <property type="term" value="F:hydrolase activity"/>
    <property type="evidence" value="ECO:0007669"/>
    <property type="project" value="UniProtKB-KW"/>
</dbReference>
<organism evidence="3 4">
    <name type="scientific">Sphingomonas plantiphila</name>
    <dbReference type="NCBI Taxonomy" id="3163295"/>
    <lineage>
        <taxon>Bacteria</taxon>
        <taxon>Pseudomonadati</taxon>
        <taxon>Pseudomonadota</taxon>
        <taxon>Alphaproteobacteria</taxon>
        <taxon>Sphingomonadales</taxon>
        <taxon>Sphingomonadaceae</taxon>
        <taxon>Sphingomonas</taxon>
    </lineage>
</organism>
<dbReference type="InterPro" id="IPR013658">
    <property type="entry name" value="SGL"/>
</dbReference>
<dbReference type="EC" id="3.1.1.99" evidence="3"/>
<dbReference type="Pfam" id="PF08450">
    <property type="entry name" value="SGL"/>
    <property type="match status" value="1"/>
</dbReference>
<sequence>MAVIEPRVAARLGATLGEGPVWDAQRGCMWFVDIKGKKLHRFDPVSGTLASADAPGEIGWALPADNGRLLCGLQAGLHWFDPDTRTFTFWRSVEPTLPGNRLNDACTDRQGRVWFGSMDNAETAESGHFYRLDAGQIDRVGPGPVSITNGPAVSPAGDRIYFTDTIGRRIWQAALHDDGSLGDPRPFLSFTGDEGYPDGSITDAEGNVWVGFFGGHGARRFDPAGREIEFVRLPVANVTKLAFGGEDLRTLYTTTAAKGLSAEERAAQPHAGDLFAFDAKVPGHPLALAHVA</sequence>
<gene>
    <name evidence="3" type="ORF">ABS767_06820</name>
</gene>
<dbReference type="SUPFAM" id="SSF63829">
    <property type="entry name" value="Calcium-dependent phosphotriesterase"/>
    <property type="match status" value="1"/>
</dbReference>
<name>A0ABW8YN44_9SPHN</name>
<dbReference type="Proteomes" id="UP001629244">
    <property type="component" value="Unassembled WGS sequence"/>
</dbReference>
<comment type="caution">
    <text evidence="3">The sequence shown here is derived from an EMBL/GenBank/DDBJ whole genome shotgun (WGS) entry which is preliminary data.</text>
</comment>
<keyword evidence="4" id="KW-1185">Reference proteome</keyword>
<dbReference type="RefSeq" id="WP_408077598.1">
    <property type="nucleotide sequence ID" value="NZ_JBELQC010000001.1"/>
</dbReference>
<dbReference type="EMBL" id="JBELQC010000001">
    <property type="protein sequence ID" value="MFL9840665.1"/>
    <property type="molecule type" value="Genomic_DNA"/>
</dbReference>
<accession>A0ABW8YN44</accession>
<keyword evidence="3" id="KW-0378">Hydrolase</keyword>
<dbReference type="Gene3D" id="2.120.10.30">
    <property type="entry name" value="TolB, C-terminal domain"/>
    <property type="match status" value="1"/>
</dbReference>
<feature type="domain" description="SMP-30/Gluconolactonase/LRE-like region" evidence="2">
    <location>
        <begin position="16"/>
        <end position="256"/>
    </location>
</feature>
<dbReference type="PANTHER" id="PTHR10907">
    <property type="entry name" value="REGUCALCIN"/>
    <property type="match status" value="1"/>
</dbReference>
<dbReference type="PANTHER" id="PTHR10907:SF47">
    <property type="entry name" value="REGUCALCIN"/>
    <property type="match status" value="1"/>
</dbReference>
<evidence type="ECO:0000313" key="4">
    <source>
        <dbReference type="Proteomes" id="UP001629244"/>
    </source>
</evidence>
<reference evidence="3 4" key="1">
    <citation type="submission" date="2024-06" db="EMBL/GenBank/DDBJ databases">
        <authorList>
            <person name="Kaempfer P."/>
            <person name="Viver T."/>
        </authorList>
    </citation>
    <scope>NUCLEOTIDE SEQUENCE [LARGE SCALE GENOMIC DNA]</scope>
    <source>
        <strain evidence="3 4">ST-64</strain>
    </source>
</reference>
<dbReference type="InterPro" id="IPR011042">
    <property type="entry name" value="6-blade_b-propeller_TolB-like"/>
</dbReference>
<comment type="similarity">
    <text evidence="1">Belongs to the SMP-30/CGR1 family.</text>
</comment>
<protein>
    <submittedName>
        <fullName evidence="3">SMP-30/gluconolactonase/LRE family protein</fullName>
        <ecNumber evidence="3">3.1.1.99</ecNumber>
    </submittedName>
</protein>
<dbReference type="InterPro" id="IPR005511">
    <property type="entry name" value="SMP-30"/>
</dbReference>
<evidence type="ECO:0000256" key="1">
    <source>
        <dbReference type="ARBA" id="ARBA00008853"/>
    </source>
</evidence>
<evidence type="ECO:0000313" key="3">
    <source>
        <dbReference type="EMBL" id="MFL9840665.1"/>
    </source>
</evidence>
<proteinExistence type="inferred from homology"/>
<dbReference type="PRINTS" id="PR01790">
    <property type="entry name" value="SMP30FAMILY"/>
</dbReference>
<evidence type="ECO:0000259" key="2">
    <source>
        <dbReference type="Pfam" id="PF08450"/>
    </source>
</evidence>